<proteinExistence type="inferred from homology"/>
<sequence>MATSSLSSACIPDNFADLTLAGADILGVSAQVLTNVTELSVGAFHPTAPTIELKNASFCNVTVTYTHSGQDDRINVEAWLPLSNWNNRFQAAGGGGWVAGRFLVTYGNMYGALANGFATSSTDAGLTLGSQFAEPWATLSPGNPNLYNLNNLASVSLNDQAVLSKAVIKQFYGSGPEFSYWSGCSQGGRQGMMLAQRYPDAYDGIDAGAPAINWGEIFPSMQWPQQIMSELGYVPFPCELDALTAAAVAACDGLDGVEDGIIGEPVACLKEFDPFSKVGTMIQCAQTNSTKAITEAAATVVNATWNGMRTAAGKQTWFGLLPGTDITGTSPLTPAGFPVAASTCNATACTAVPVGLPVEWMKFFVARNAGLDLQNLTRKEFDRISHLSVSMYDSIIGTNDADLSVFRERGGKIISFHGLADTIIPPQGSEHYYKAVEAEVGNMDDFYRYYEIPGLGHCSGGPSGLPSRLFGQLQSWVENGTEGTTQDRIICPYPQKAAFDPSCGQTENTECFSCVLGS</sequence>
<dbReference type="SUPFAM" id="SSF53474">
    <property type="entry name" value="alpha/beta-Hydrolases"/>
    <property type="match status" value="1"/>
</dbReference>
<dbReference type="PANTHER" id="PTHR33938:SF13">
    <property type="entry name" value="CARBOXYLIC ESTER HYDROLASE"/>
    <property type="match status" value="1"/>
</dbReference>
<protein>
    <recommendedName>
        <fullName evidence="8">Carboxylic ester hydrolase</fullName>
        <ecNumber evidence="8">3.1.1.-</ecNumber>
    </recommendedName>
</protein>
<evidence type="ECO:0000256" key="3">
    <source>
        <dbReference type="ARBA" id="ARBA00022723"/>
    </source>
</evidence>
<comment type="similarity">
    <text evidence="1 8">Belongs to the tannase family.</text>
</comment>
<dbReference type="RefSeq" id="XP_046008378.1">
    <property type="nucleotide sequence ID" value="XM_046160479.1"/>
</dbReference>
<dbReference type="GeneID" id="70190025"/>
<evidence type="ECO:0000256" key="1">
    <source>
        <dbReference type="ARBA" id="ARBA00006249"/>
    </source>
</evidence>
<evidence type="ECO:0000256" key="7">
    <source>
        <dbReference type="ARBA" id="ARBA00023157"/>
    </source>
</evidence>
<dbReference type="Gene3D" id="3.40.50.1820">
    <property type="entry name" value="alpha/beta hydrolase"/>
    <property type="match status" value="1"/>
</dbReference>
<keyword evidence="3" id="KW-0479">Metal-binding</keyword>
<evidence type="ECO:0000256" key="4">
    <source>
        <dbReference type="ARBA" id="ARBA00022729"/>
    </source>
</evidence>
<evidence type="ECO:0000313" key="9">
    <source>
        <dbReference type="EMBL" id="KAH7024830.1"/>
    </source>
</evidence>
<dbReference type="AlphaFoldDB" id="A0A9P8XYD3"/>
<evidence type="ECO:0000256" key="5">
    <source>
        <dbReference type="ARBA" id="ARBA00022801"/>
    </source>
</evidence>
<evidence type="ECO:0000256" key="2">
    <source>
        <dbReference type="ARBA" id="ARBA00022487"/>
    </source>
</evidence>
<keyword evidence="7" id="KW-1015">Disulfide bond</keyword>
<dbReference type="InterPro" id="IPR011118">
    <property type="entry name" value="Tannase/feruloyl_esterase"/>
</dbReference>
<dbReference type="GO" id="GO:0030600">
    <property type="term" value="F:feruloyl esterase activity"/>
    <property type="evidence" value="ECO:0007669"/>
    <property type="project" value="UniProtKB-ARBA"/>
</dbReference>
<accession>A0A9P8XYD3</accession>
<dbReference type="GO" id="GO:0046872">
    <property type="term" value="F:metal ion binding"/>
    <property type="evidence" value="ECO:0007669"/>
    <property type="project" value="UniProtKB-KW"/>
</dbReference>
<reference evidence="9" key="1">
    <citation type="journal article" date="2021" name="Nat. Commun.">
        <title>Genetic determinants of endophytism in the Arabidopsis root mycobiome.</title>
        <authorList>
            <person name="Mesny F."/>
            <person name="Miyauchi S."/>
            <person name="Thiergart T."/>
            <person name="Pickel B."/>
            <person name="Atanasova L."/>
            <person name="Karlsson M."/>
            <person name="Huettel B."/>
            <person name="Barry K.W."/>
            <person name="Haridas S."/>
            <person name="Chen C."/>
            <person name="Bauer D."/>
            <person name="Andreopoulos W."/>
            <person name="Pangilinan J."/>
            <person name="LaButti K."/>
            <person name="Riley R."/>
            <person name="Lipzen A."/>
            <person name="Clum A."/>
            <person name="Drula E."/>
            <person name="Henrissat B."/>
            <person name="Kohler A."/>
            <person name="Grigoriev I.V."/>
            <person name="Martin F.M."/>
            <person name="Hacquard S."/>
        </authorList>
    </citation>
    <scope>NUCLEOTIDE SEQUENCE</scope>
    <source>
        <strain evidence="9">MPI-CAGE-CH-0230</strain>
    </source>
</reference>
<dbReference type="Pfam" id="PF07519">
    <property type="entry name" value="Tannase"/>
    <property type="match status" value="1"/>
</dbReference>
<dbReference type="EMBL" id="JAGTJQ010000009">
    <property type="protein sequence ID" value="KAH7024830.1"/>
    <property type="molecule type" value="Genomic_DNA"/>
</dbReference>
<evidence type="ECO:0000313" key="10">
    <source>
        <dbReference type="Proteomes" id="UP000756346"/>
    </source>
</evidence>
<dbReference type="OrthoDB" id="3039123at2759"/>
<keyword evidence="4" id="KW-0732">Signal</keyword>
<keyword evidence="5 8" id="KW-0378">Hydrolase</keyword>
<evidence type="ECO:0000256" key="8">
    <source>
        <dbReference type="RuleBase" id="RU361238"/>
    </source>
</evidence>
<gene>
    <name evidence="9" type="ORF">B0I36DRAFT_376645</name>
</gene>
<keyword evidence="2" id="KW-0719">Serine esterase</keyword>
<organism evidence="9 10">
    <name type="scientific">Microdochium trichocladiopsis</name>
    <dbReference type="NCBI Taxonomy" id="1682393"/>
    <lineage>
        <taxon>Eukaryota</taxon>
        <taxon>Fungi</taxon>
        <taxon>Dikarya</taxon>
        <taxon>Ascomycota</taxon>
        <taxon>Pezizomycotina</taxon>
        <taxon>Sordariomycetes</taxon>
        <taxon>Xylariomycetidae</taxon>
        <taxon>Xylariales</taxon>
        <taxon>Microdochiaceae</taxon>
        <taxon>Microdochium</taxon>
    </lineage>
</organism>
<name>A0A9P8XYD3_9PEZI</name>
<keyword evidence="6" id="KW-0106">Calcium</keyword>
<dbReference type="EC" id="3.1.1.-" evidence="8"/>
<dbReference type="Proteomes" id="UP000756346">
    <property type="component" value="Unassembled WGS sequence"/>
</dbReference>
<dbReference type="PANTHER" id="PTHR33938">
    <property type="entry name" value="FERULOYL ESTERASE B-RELATED"/>
    <property type="match status" value="1"/>
</dbReference>
<comment type="caution">
    <text evidence="9">The sequence shown here is derived from an EMBL/GenBank/DDBJ whole genome shotgun (WGS) entry which is preliminary data.</text>
</comment>
<keyword evidence="10" id="KW-1185">Reference proteome</keyword>
<dbReference type="InterPro" id="IPR029058">
    <property type="entry name" value="AB_hydrolase_fold"/>
</dbReference>
<evidence type="ECO:0000256" key="6">
    <source>
        <dbReference type="ARBA" id="ARBA00022837"/>
    </source>
</evidence>